<dbReference type="Gene3D" id="1.10.238.260">
    <property type="match status" value="1"/>
</dbReference>
<evidence type="ECO:0000256" key="1">
    <source>
        <dbReference type="ARBA" id="ARBA00004689"/>
    </source>
</evidence>
<dbReference type="UniPathway" id="UPA00048">
    <property type="reaction ID" value="UER00070"/>
</dbReference>
<evidence type="ECO:0000313" key="15">
    <source>
        <dbReference type="Proteomes" id="UP000430670"/>
    </source>
</evidence>
<dbReference type="InterPro" id="IPR050073">
    <property type="entry name" value="2-IPM_HCS-like"/>
</dbReference>
<keyword evidence="8 12" id="KW-0808">Transferase</keyword>
<keyword evidence="15" id="KW-1185">Reference proteome</keyword>
<comment type="function">
    <text evidence="12">Catalyzes the condensation of the acetyl group of acetyl-CoA with 3-methyl-2-oxobutanoate (2-ketoisovalerate) to form 3-carboxy-3-hydroxy-4-methylpentanoate (2-isopropylmalate).</text>
</comment>
<dbReference type="Gene3D" id="3.20.20.70">
    <property type="entry name" value="Aldolase class I"/>
    <property type="match status" value="1"/>
</dbReference>
<dbReference type="GO" id="GO:0005737">
    <property type="term" value="C:cytoplasm"/>
    <property type="evidence" value="ECO:0007669"/>
    <property type="project" value="UniProtKB-UniRule"/>
</dbReference>
<evidence type="ECO:0000259" key="13">
    <source>
        <dbReference type="PROSITE" id="PS50991"/>
    </source>
</evidence>
<feature type="binding site" evidence="12">
    <location>
        <position position="204"/>
    </location>
    <ligand>
        <name>Mn(2+)</name>
        <dbReference type="ChEBI" id="CHEBI:29035"/>
    </ligand>
</feature>
<evidence type="ECO:0000256" key="9">
    <source>
        <dbReference type="ARBA" id="ARBA00022723"/>
    </source>
</evidence>
<dbReference type="InterPro" id="IPR005671">
    <property type="entry name" value="LeuA_bact_synth"/>
</dbReference>
<comment type="caution">
    <text evidence="14">The sequence shown here is derived from an EMBL/GenBank/DDBJ whole genome shotgun (WGS) entry which is preliminary data.</text>
</comment>
<protein>
    <recommendedName>
        <fullName evidence="4 12">2-isopropylmalate synthase</fullName>
        <ecNumber evidence="3 12">2.3.3.13</ecNumber>
    </recommendedName>
    <alternativeName>
        <fullName evidence="12">Alpha-IPM synthase</fullName>
    </alternativeName>
    <alternativeName>
        <fullName evidence="12">Alpha-isopropylmalate synthase</fullName>
    </alternativeName>
</protein>
<evidence type="ECO:0000313" key="14">
    <source>
        <dbReference type="EMBL" id="MTV48329.1"/>
    </source>
</evidence>
<comment type="similarity">
    <text evidence="2 12">Belongs to the alpha-IPM synthase/homocitrate synthase family. LeuA type 1 subfamily.</text>
</comment>
<dbReference type="GO" id="GO:0003852">
    <property type="term" value="F:2-isopropylmalate synthase activity"/>
    <property type="evidence" value="ECO:0007669"/>
    <property type="project" value="UniProtKB-UniRule"/>
</dbReference>
<evidence type="ECO:0000256" key="8">
    <source>
        <dbReference type="ARBA" id="ARBA00022679"/>
    </source>
</evidence>
<dbReference type="NCBIfam" id="NF002087">
    <property type="entry name" value="PRK00915.1-4"/>
    <property type="match status" value="1"/>
</dbReference>
<keyword evidence="11 12" id="KW-0100">Branched-chain amino acid biosynthesis</keyword>
<dbReference type="Proteomes" id="UP000430670">
    <property type="component" value="Unassembled WGS sequence"/>
</dbReference>
<evidence type="ECO:0000256" key="6">
    <source>
        <dbReference type="ARBA" id="ARBA00022490"/>
    </source>
</evidence>
<keyword evidence="10 12" id="KW-0464">Manganese</keyword>
<dbReference type="RefSeq" id="WP_155475429.1">
    <property type="nucleotide sequence ID" value="NZ_WNKU01000003.1"/>
</dbReference>
<evidence type="ECO:0000256" key="5">
    <source>
        <dbReference type="ARBA" id="ARBA00022430"/>
    </source>
</evidence>
<comment type="catalytic activity">
    <reaction evidence="12">
        <text>3-methyl-2-oxobutanoate + acetyl-CoA + H2O = (2S)-2-isopropylmalate + CoA + H(+)</text>
        <dbReference type="Rhea" id="RHEA:21524"/>
        <dbReference type="ChEBI" id="CHEBI:1178"/>
        <dbReference type="ChEBI" id="CHEBI:11851"/>
        <dbReference type="ChEBI" id="CHEBI:15377"/>
        <dbReference type="ChEBI" id="CHEBI:15378"/>
        <dbReference type="ChEBI" id="CHEBI:57287"/>
        <dbReference type="ChEBI" id="CHEBI:57288"/>
        <dbReference type="EC" id="2.3.3.13"/>
    </reaction>
</comment>
<evidence type="ECO:0000256" key="2">
    <source>
        <dbReference type="ARBA" id="ARBA00009396"/>
    </source>
</evidence>
<evidence type="ECO:0000256" key="7">
    <source>
        <dbReference type="ARBA" id="ARBA00022605"/>
    </source>
</evidence>
<feature type="binding site" evidence="12">
    <location>
        <position position="202"/>
    </location>
    <ligand>
        <name>Mn(2+)</name>
        <dbReference type="ChEBI" id="CHEBI:29035"/>
    </ligand>
</feature>
<dbReference type="NCBIfam" id="NF002086">
    <property type="entry name" value="PRK00915.1-3"/>
    <property type="match status" value="1"/>
</dbReference>
<keyword evidence="7 12" id="KW-0028">Amino-acid biosynthesis</keyword>
<comment type="pathway">
    <text evidence="1 12">Amino-acid biosynthesis; L-leucine biosynthesis; L-leucine from 3-methyl-2-oxobutanoate: step 1/4.</text>
</comment>
<comment type="subunit">
    <text evidence="12">Homodimer.</text>
</comment>
<keyword evidence="5 12" id="KW-0432">Leucine biosynthesis</keyword>
<dbReference type="Pfam" id="PF22617">
    <property type="entry name" value="HCS_D2"/>
    <property type="match status" value="1"/>
</dbReference>
<dbReference type="EMBL" id="WNKU01000003">
    <property type="protein sequence ID" value="MTV48329.1"/>
    <property type="molecule type" value="Genomic_DNA"/>
</dbReference>
<dbReference type="InterPro" id="IPR000891">
    <property type="entry name" value="PYR_CT"/>
</dbReference>
<dbReference type="NCBIfam" id="NF002085">
    <property type="entry name" value="PRK00915.1-2"/>
    <property type="match status" value="1"/>
</dbReference>
<dbReference type="AlphaFoldDB" id="A0A6I3SHI1"/>
<dbReference type="NCBIfam" id="TIGR00973">
    <property type="entry name" value="leuA_bact"/>
    <property type="match status" value="1"/>
</dbReference>
<keyword evidence="9 12" id="KW-0479">Metal-binding</keyword>
<feature type="domain" description="Pyruvate carboxyltransferase" evidence="13">
    <location>
        <begin position="5"/>
        <end position="267"/>
    </location>
</feature>
<evidence type="ECO:0000256" key="12">
    <source>
        <dbReference type="HAMAP-Rule" id="MF_01025"/>
    </source>
</evidence>
<dbReference type="CDD" id="cd07940">
    <property type="entry name" value="DRE_TIM_IPMS"/>
    <property type="match status" value="1"/>
</dbReference>
<proteinExistence type="inferred from homology"/>
<dbReference type="FunFam" id="3.20.20.70:FF:000010">
    <property type="entry name" value="2-isopropylmalate synthase"/>
    <property type="match status" value="1"/>
</dbReference>
<comment type="cofactor">
    <cofactor evidence="12">
        <name>Mn(2+)</name>
        <dbReference type="ChEBI" id="CHEBI:29035"/>
    </cofactor>
</comment>
<evidence type="ECO:0000256" key="4">
    <source>
        <dbReference type="ARBA" id="ARBA00018198"/>
    </source>
</evidence>
<dbReference type="SUPFAM" id="SSF51569">
    <property type="entry name" value="Aldolase"/>
    <property type="match status" value="1"/>
</dbReference>
<dbReference type="FunFam" id="1.10.238.260:FF:000001">
    <property type="entry name" value="2-isopropylmalate synthase"/>
    <property type="match status" value="1"/>
</dbReference>
<evidence type="ECO:0000256" key="11">
    <source>
        <dbReference type="ARBA" id="ARBA00023304"/>
    </source>
</evidence>
<dbReference type="FunFam" id="3.30.160.270:FF:000001">
    <property type="entry name" value="2-isopropylmalate synthase"/>
    <property type="match status" value="1"/>
</dbReference>
<dbReference type="HAMAP" id="MF_01025">
    <property type="entry name" value="LeuA_type1"/>
    <property type="match status" value="1"/>
</dbReference>
<name>A0A6I3SHI1_HELMO</name>
<dbReference type="InterPro" id="IPR013785">
    <property type="entry name" value="Aldolase_TIM"/>
</dbReference>
<dbReference type="InterPro" id="IPR002034">
    <property type="entry name" value="AIPM/Hcit_synth_CS"/>
</dbReference>
<dbReference type="PROSITE" id="PS00816">
    <property type="entry name" value="AIPM_HOMOCIT_SYNTH_2"/>
    <property type="match status" value="1"/>
</dbReference>
<keyword evidence="14" id="KW-0012">Acyltransferase</keyword>
<reference evidence="14 15" key="1">
    <citation type="submission" date="2019-11" db="EMBL/GenBank/DDBJ databases">
        <title>Whole-genome sequence of a the green, strictly anaerobic photosynthetic bacterium Heliobacillus mobilis DSM 6151.</title>
        <authorList>
            <person name="Kyndt J.A."/>
            <person name="Meyer T.E."/>
        </authorList>
    </citation>
    <scope>NUCLEOTIDE SEQUENCE [LARGE SCALE GENOMIC DNA]</scope>
    <source>
        <strain evidence="14 15">DSM 6151</strain>
    </source>
</reference>
<dbReference type="InterPro" id="IPR013709">
    <property type="entry name" value="2-isopropylmalate_synth_dimer"/>
</dbReference>
<dbReference type="Gene3D" id="3.30.160.270">
    <property type="match status" value="1"/>
</dbReference>
<dbReference type="SUPFAM" id="SSF110921">
    <property type="entry name" value="2-isopropylmalate synthase LeuA, allosteric (dimerisation) domain"/>
    <property type="match status" value="1"/>
</dbReference>
<dbReference type="EC" id="2.3.3.13" evidence="3 12"/>
<dbReference type="PANTHER" id="PTHR10277:SF9">
    <property type="entry name" value="2-ISOPROPYLMALATE SYNTHASE 1, CHLOROPLASTIC-RELATED"/>
    <property type="match status" value="1"/>
</dbReference>
<dbReference type="SMART" id="SM00917">
    <property type="entry name" value="LeuA_dimer"/>
    <property type="match status" value="1"/>
</dbReference>
<dbReference type="InterPro" id="IPR036230">
    <property type="entry name" value="LeuA_allosteric_dom_sf"/>
</dbReference>
<dbReference type="GO" id="GO:0003985">
    <property type="term" value="F:acetyl-CoA C-acetyltransferase activity"/>
    <property type="evidence" value="ECO:0007669"/>
    <property type="project" value="UniProtKB-UniRule"/>
</dbReference>
<keyword evidence="6 12" id="KW-0963">Cytoplasm</keyword>
<dbReference type="Pfam" id="PF00682">
    <property type="entry name" value="HMGL-like"/>
    <property type="match status" value="1"/>
</dbReference>
<accession>A0A6I3SHI1</accession>
<sequence>MSKRVVIFDTTLRDGEQSPGVSLNLQEKLEIAHQLARLGVDVIEAGFPIASPGDFEAVSAVAAQVKGPVIAGLARANRKDIERAAEALRAAEQARIHTFIATSPIHMRHKLRMEPDQVLEAAVEAVKLAKTFTADVEFSAEDAFRSDVEFLCRIFKAVIDAGATTINIPDTVGYATPQEYGAFIQSVINGTPNMERATVSVHCHNDLGLAVANSLSALENGARQIECTINGIGERAGNCSLEEIVMALYTRKSVYDLDTSINPTEIYRTSRLVSNLTGMLVQPNKAIVGKNAFAHESGIHQDGVLKERTTYEIMNPQMLGIFTNNIVLGKHSGRHAFRERLKELGFELDDENLAKAFARFKNLADRKSEITDEDLVVLVEDELRAVPEAYRLDYLHITSGTVLVPTATVRLKREEETFEEASCGDGPVDAAYKAIDKITGVGARLKAYVISATTSGEDSQGEVSVKLEREGRFYTGRGVDTDIIVASAKAYLNAVNKIVYDRTPVPKPERAV</sequence>
<dbReference type="PROSITE" id="PS50991">
    <property type="entry name" value="PYR_CT"/>
    <property type="match status" value="1"/>
</dbReference>
<feature type="region of interest" description="Regulatory domain" evidence="12">
    <location>
        <begin position="391"/>
        <end position="512"/>
    </location>
</feature>
<evidence type="ECO:0000256" key="10">
    <source>
        <dbReference type="ARBA" id="ARBA00023211"/>
    </source>
</evidence>
<organism evidence="14 15">
    <name type="scientific">Heliobacterium mobile</name>
    <name type="common">Heliobacillus mobilis</name>
    <dbReference type="NCBI Taxonomy" id="28064"/>
    <lineage>
        <taxon>Bacteria</taxon>
        <taxon>Bacillati</taxon>
        <taxon>Bacillota</taxon>
        <taxon>Clostridia</taxon>
        <taxon>Eubacteriales</taxon>
        <taxon>Heliobacteriaceae</taxon>
        <taxon>Heliobacterium</taxon>
    </lineage>
</organism>
<feature type="binding site" evidence="12">
    <location>
        <position position="14"/>
    </location>
    <ligand>
        <name>Mn(2+)</name>
        <dbReference type="ChEBI" id="CHEBI:29035"/>
    </ligand>
</feature>
<feature type="binding site" evidence="12">
    <location>
        <position position="238"/>
    </location>
    <ligand>
        <name>Mn(2+)</name>
        <dbReference type="ChEBI" id="CHEBI:29035"/>
    </ligand>
</feature>
<evidence type="ECO:0000256" key="3">
    <source>
        <dbReference type="ARBA" id="ARBA00012973"/>
    </source>
</evidence>
<dbReference type="PANTHER" id="PTHR10277">
    <property type="entry name" value="HOMOCITRATE SYNTHASE-RELATED"/>
    <property type="match status" value="1"/>
</dbReference>
<dbReference type="GO" id="GO:0030145">
    <property type="term" value="F:manganese ion binding"/>
    <property type="evidence" value="ECO:0007669"/>
    <property type="project" value="UniProtKB-UniRule"/>
</dbReference>
<dbReference type="OrthoDB" id="9804858at2"/>
<dbReference type="PROSITE" id="PS00815">
    <property type="entry name" value="AIPM_HOMOCIT_SYNTH_1"/>
    <property type="match status" value="1"/>
</dbReference>
<dbReference type="InterPro" id="IPR054691">
    <property type="entry name" value="LeuA/HCS_post-cat"/>
</dbReference>
<dbReference type="GO" id="GO:0009098">
    <property type="term" value="P:L-leucine biosynthetic process"/>
    <property type="evidence" value="ECO:0007669"/>
    <property type="project" value="UniProtKB-UniRule"/>
</dbReference>
<dbReference type="Pfam" id="PF08502">
    <property type="entry name" value="LeuA_dimer"/>
    <property type="match status" value="1"/>
</dbReference>
<gene>
    <name evidence="12" type="primary">leuA</name>
    <name evidence="14" type="ORF">GJ688_04935</name>
</gene>